<sequence>YHTVALNEILKTTGSWYVHSFHIHFCEEWCRRCDSWGNEDVASLVNLAKVTCPNKPGNISPHIRPPKVFGNQGSCGIETLVSNIVVGGSENCDLTRGGCNHLVSTM</sequence>
<accession>W4KIS3</accession>
<proteinExistence type="predicted"/>
<dbReference type="AlphaFoldDB" id="W4KIS3"/>
<evidence type="ECO:0000313" key="1">
    <source>
        <dbReference type="EMBL" id="ETW85609.1"/>
    </source>
</evidence>
<gene>
    <name evidence="1" type="ORF">HETIRDRAFT_310231</name>
</gene>
<dbReference type="GeneID" id="20669766"/>
<dbReference type="Proteomes" id="UP000030671">
    <property type="component" value="Unassembled WGS sequence"/>
</dbReference>
<dbReference type="RefSeq" id="XP_009542450.1">
    <property type="nucleotide sequence ID" value="XM_009544155.1"/>
</dbReference>
<dbReference type="InParanoid" id="W4KIS3"/>
<feature type="non-terminal residue" evidence="1">
    <location>
        <position position="1"/>
    </location>
</feature>
<dbReference type="HOGENOM" id="CLU_2229485_0_0_1"/>
<keyword evidence="2" id="KW-1185">Reference proteome</keyword>
<evidence type="ECO:0000313" key="2">
    <source>
        <dbReference type="Proteomes" id="UP000030671"/>
    </source>
</evidence>
<name>W4KIS3_HETIT</name>
<dbReference type="KEGG" id="hir:HETIRDRAFT_310231"/>
<reference evidence="1 2" key="1">
    <citation type="journal article" date="2012" name="New Phytol.">
        <title>Insight into trade-off between wood decay and parasitism from the genome of a fungal forest pathogen.</title>
        <authorList>
            <person name="Olson A."/>
            <person name="Aerts A."/>
            <person name="Asiegbu F."/>
            <person name="Belbahri L."/>
            <person name="Bouzid O."/>
            <person name="Broberg A."/>
            <person name="Canback B."/>
            <person name="Coutinho P.M."/>
            <person name="Cullen D."/>
            <person name="Dalman K."/>
            <person name="Deflorio G."/>
            <person name="van Diepen L.T."/>
            <person name="Dunand C."/>
            <person name="Duplessis S."/>
            <person name="Durling M."/>
            <person name="Gonthier P."/>
            <person name="Grimwood J."/>
            <person name="Fossdal C.G."/>
            <person name="Hansson D."/>
            <person name="Henrissat B."/>
            <person name="Hietala A."/>
            <person name="Himmelstrand K."/>
            <person name="Hoffmeister D."/>
            <person name="Hogberg N."/>
            <person name="James T.Y."/>
            <person name="Karlsson M."/>
            <person name="Kohler A."/>
            <person name="Kues U."/>
            <person name="Lee Y.H."/>
            <person name="Lin Y.C."/>
            <person name="Lind M."/>
            <person name="Lindquist E."/>
            <person name="Lombard V."/>
            <person name="Lucas S."/>
            <person name="Lunden K."/>
            <person name="Morin E."/>
            <person name="Murat C."/>
            <person name="Park J."/>
            <person name="Raffaello T."/>
            <person name="Rouze P."/>
            <person name="Salamov A."/>
            <person name="Schmutz J."/>
            <person name="Solheim H."/>
            <person name="Stahlberg J."/>
            <person name="Velez H."/>
            <person name="de Vries R.P."/>
            <person name="Wiebenga A."/>
            <person name="Woodward S."/>
            <person name="Yakovlev I."/>
            <person name="Garbelotto M."/>
            <person name="Martin F."/>
            <person name="Grigoriev I.V."/>
            <person name="Stenlid J."/>
        </authorList>
    </citation>
    <scope>NUCLEOTIDE SEQUENCE [LARGE SCALE GENOMIC DNA]</scope>
    <source>
        <strain evidence="1 2">TC 32-1</strain>
    </source>
</reference>
<protein>
    <submittedName>
        <fullName evidence="1">Uncharacterized protein</fullName>
    </submittedName>
</protein>
<dbReference type="EMBL" id="KI925455">
    <property type="protein sequence ID" value="ETW85609.1"/>
    <property type="molecule type" value="Genomic_DNA"/>
</dbReference>
<organism evidence="1 2">
    <name type="scientific">Heterobasidion irregulare (strain TC 32-1)</name>
    <dbReference type="NCBI Taxonomy" id="747525"/>
    <lineage>
        <taxon>Eukaryota</taxon>
        <taxon>Fungi</taxon>
        <taxon>Dikarya</taxon>
        <taxon>Basidiomycota</taxon>
        <taxon>Agaricomycotina</taxon>
        <taxon>Agaricomycetes</taxon>
        <taxon>Russulales</taxon>
        <taxon>Bondarzewiaceae</taxon>
        <taxon>Heterobasidion</taxon>
        <taxon>Heterobasidion annosum species complex</taxon>
    </lineage>
</organism>